<evidence type="ECO:0000313" key="2">
    <source>
        <dbReference type="EMBL" id="RMZ95560.1"/>
    </source>
</evidence>
<protein>
    <recommendedName>
        <fullName evidence="1">MULE transposase domain-containing protein</fullName>
    </recommendedName>
</protein>
<dbReference type="Pfam" id="PF10551">
    <property type="entry name" value="MULE"/>
    <property type="match status" value="1"/>
</dbReference>
<proteinExistence type="predicted"/>
<sequence>MEVEYFDQKKSIVLFNNYKIHRVSTNSDGSMRFRCQSCKSISITVNQASIITRTPTETAKHTKNCKKFFPGQAICLQKYEELRTKQELIQTLALPKIQSVNSKSTISIRSEIVADFFPREEIARVICSKNKNKNVPTEPSLELSDDQKTILVNGQKETFLRFDNQNKDKNRVLIFISNTGIEILKKAEEYHLDGTFKNAPKQFYQILTVHAVIDKITYVCAYIFLESKITQTYVIALEQLRNIVFPKNLKKVMVDFQSALMKSVISVFPGITLKVYWFHFTQAIRKKICLLGLKANYSNDYKFRFWIKRFMDLALIPIDKIKEALDIIIEEAPFKSEKKKDFDQNSTEFAVYFENLTLRVLHQYEQDLDNEVNQEDDEESEEDEAIIEKTVSKIKVAKLKNDYKNFDFVGNFQEQLKSQASEESKNDEQ</sequence>
<dbReference type="EMBL" id="REGN01012372">
    <property type="protein sequence ID" value="RMZ95560.1"/>
    <property type="molecule type" value="Genomic_DNA"/>
</dbReference>
<evidence type="ECO:0000313" key="3">
    <source>
        <dbReference type="Proteomes" id="UP000276133"/>
    </source>
</evidence>
<organism evidence="2 3">
    <name type="scientific">Brachionus plicatilis</name>
    <name type="common">Marine rotifer</name>
    <name type="synonym">Brachionus muelleri</name>
    <dbReference type="NCBI Taxonomy" id="10195"/>
    <lineage>
        <taxon>Eukaryota</taxon>
        <taxon>Metazoa</taxon>
        <taxon>Spiralia</taxon>
        <taxon>Gnathifera</taxon>
        <taxon>Rotifera</taxon>
        <taxon>Eurotatoria</taxon>
        <taxon>Monogononta</taxon>
        <taxon>Pseudotrocha</taxon>
        <taxon>Ploima</taxon>
        <taxon>Brachionidae</taxon>
        <taxon>Brachionus</taxon>
    </lineage>
</organism>
<gene>
    <name evidence="2" type="ORF">BpHYR1_038462</name>
</gene>
<name>A0A3M7P9V4_BRAPC</name>
<keyword evidence="3" id="KW-1185">Reference proteome</keyword>
<accession>A0A3M7P9V4</accession>
<dbReference type="AlphaFoldDB" id="A0A3M7P9V4"/>
<comment type="caution">
    <text evidence="2">The sequence shown here is derived from an EMBL/GenBank/DDBJ whole genome shotgun (WGS) entry which is preliminary data.</text>
</comment>
<dbReference type="OrthoDB" id="10067360at2759"/>
<dbReference type="Proteomes" id="UP000276133">
    <property type="component" value="Unassembled WGS sequence"/>
</dbReference>
<feature type="domain" description="MULE transposase" evidence="1">
    <location>
        <begin position="191"/>
        <end position="282"/>
    </location>
</feature>
<reference evidence="2 3" key="1">
    <citation type="journal article" date="2018" name="Sci. Rep.">
        <title>Genomic signatures of local adaptation to the degree of environmental predictability in rotifers.</title>
        <authorList>
            <person name="Franch-Gras L."/>
            <person name="Hahn C."/>
            <person name="Garcia-Roger E.M."/>
            <person name="Carmona M.J."/>
            <person name="Serra M."/>
            <person name="Gomez A."/>
        </authorList>
    </citation>
    <scope>NUCLEOTIDE SEQUENCE [LARGE SCALE GENOMIC DNA]</scope>
    <source>
        <strain evidence="2">HYR1</strain>
    </source>
</reference>
<evidence type="ECO:0000259" key="1">
    <source>
        <dbReference type="Pfam" id="PF10551"/>
    </source>
</evidence>
<dbReference type="InterPro" id="IPR018289">
    <property type="entry name" value="MULE_transposase_dom"/>
</dbReference>